<dbReference type="AlphaFoldDB" id="A0A432MPF5"/>
<evidence type="ECO:0000313" key="4">
    <source>
        <dbReference type="Proteomes" id="UP000280296"/>
    </source>
</evidence>
<comment type="caution">
    <text evidence="3">The sequence shown here is derived from an EMBL/GenBank/DDBJ whole genome shotgun (WGS) entry which is preliminary data.</text>
</comment>
<dbReference type="OrthoDB" id="290415at2"/>
<reference evidence="3 4" key="2">
    <citation type="submission" date="2019-01" db="EMBL/GenBank/DDBJ databases">
        <title>Tautonia sociabilis, a novel thermotolerant planctomycete of Isosphaeraceae family, isolated from a 4000 m deep subterranean habitat.</title>
        <authorList>
            <person name="Kovaleva O.L."/>
            <person name="Elcheninov A.G."/>
            <person name="Van Heerden E."/>
            <person name="Toshchakov S.V."/>
            <person name="Novikov A."/>
            <person name="Bonch-Osmolovskaya E.A."/>
            <person name="Kublanov I.V."/>
        </authorList>
    </citation>
    <scope>NUCLEOTIDE SEQUENCE [LARGE SCALE GENOMIC DNA]</scope>
    <source>
        <strain evidence="3 4">GM2012</strain>
    </source>
</reference>
<dbReference type="EMBL" id="RYZH01000005">
    <property type="protein sequence ID" value="RUL89047.1"/>
    <property type="molecule type" value="Genomic_DNA"/>
</dbReference>
<proteinExistence type="predicted"/>
<protein>
    <recommendedName>
        <fullName evidence="5">DUF2325 domain-containing protein</fullName>
    </recommendedName>
</protein>
<keyword evidence="1" id="KW-0175">Coiled coil</keyword>
<evidence type="ECO:0000256" key="2">
    <source>
        <dbReference type="SAM" id="MobiDB-lite"/>
    </source>
</evidence>
<evidence type="ECO:0000256" key="1">
    <source>
        <dbReference type="SAM" id="Coils"/>
    </source>
</evidence>
<reference evidence="3 4" key="1">
    <citation type="submission" date="2018-12" db="EMBL/GenBank/DDBJ databases">
        <authorList>
            <person name="Toschakov S.V."/>
        </authorList>
    </citation>
    <scope>NUCLEOTIDE SEQUENCE [LARGE SCALE GENOMIC DNA]</scope>
    <source>
        <strain evidence="3 4">GM2012</strain>
    </source>
</reference>
<accession>A0A432MPF5</accession>
<sequence>MSDSQRDPLSAALVGLLRRWAADPEVRLAMRALAEMLLAAAELPTAGDDSGRSEVNQDEASLAEDPPGPVDSLTEEALSDSGSGFVGSFPEPIEPLSRSSEAVPTVSPEPLPPLTLGQASPSRSESDGPRAASPAEDREQEDSEDVRLVARRCRLKAEGLRWLPERHRRHRDGDDPEEIAAGDQELIQRAKAMPRCYLWANHLLADPLGRQPELVEKLASAFDVAADAAELLHQLEDGNDPDDGLRSEILHAAAETQSALRVLVKRAGAQPDSDQNALFWHIRRHAERHSIFIENYLRKDQLADPNNLPVLSESLAALSDRLQEDRRRAKERRRRQNKLRYLSGKINDGDEDLENWRALVATINEMVDSGVPPSAVAIRDALVPVRDLMPDLGALPRGFELALREVDQYLDHQAESESHREPEEPTYWNIAVAKVADRLRGRSIVFFSNVENPHAKTALIDAFELADIDWVLTRKHQSIASFEAHVSRPDVALVVLPIRWSSHSFEGVKHFCERYGKPYLRLKAGYNPNQVAVQILDQCSERLGIDRGQEPGLGPHDRSSEIVPP</sequence>
<keyword evidence="4" id="KW-1185">Reference proteome</keyword>
<evidence type="ECO:0000313" key="3">
    <source>
        <dbReference type="EMBL" id="RUL89047.1"/>
    </source>
</evidence>
<organism evidence="3 4">
    <name type="scientific">Tautonia sociabilis</name>
    <dbReference type="NCBI Taxonomy" id="2080755"/>
    <lineage>
        <taxon>Bacteria</taxon>
        <taxon>Pseudomonadati</taxon>
        <taxon>Planctomycetota</taxon>
        <taxon>Planctomycetia</taxon>
        <taxon>Isosphaerales</taxon>
        <taxon>Isosphaeraceae</taxon>
        <taxon>Tautonia</taxon>
    </lineage>
</organism>
<feature type="coiled-coil region" evidence="1">
    <location>
        <begin position="312"/>
        <end position="339"/>
    </location>
</feature>
<feature type="region of interest" description="Disordered" evidence="2">
    <location>
        <begin position="44"/>
        <end position="145"/>
    </location>
</feature>
<dbReference type="RefSeq" id="WP_126724041.1">
    <property type="nucleotide sequence ID" value="NZ_RYZH01000005.1"/>
</dbReference>
<feature type="region of interest" description="Disordered" evidence="2">
    <location>
        <begin position="546"/>
        <end position="565"/>
    </location>
</feature>
<evidence type="ECO:0008006" key="5">
    <source>
        <dbReference type="Google" id="ProtNLM"/>
    </source>
</evidence>
<gene>
    <name evidence="3" type="ORF">TsocGM_04110</name>
</gene>
<name>A0A432MPF5_9BACT</name>
<dbReference type="Proteomes" id="UP000280296">
    <property type="component" value="Unassembled WGS sequence"/>
</dbReference>